<dbReference type="Pfam" id="PF17802">
    <property type="entry name" value="SpaA"/>
    <property type="match status" value="1"/>
</dbReference>
<dbReference type="EMBL" id="AP019309">
    <property type="protein sequence ID" value="BBH25180.1"/>
    <property type="molecule type" value="Genomic_DNA"/>
</dbReference>
<dbReference type="NCBIfam" id="TIGR01167">
    <property type="entry name" value="LPXTG_anchor"/>
    <property type="match status" value="1"/>
</dbReference>
<dbReference type="InterPro" id="IPR041033">
    <property type="entry name" value="SpaA_PFL_dom_1"/>
</dbReference>
<feature type="chain" id="PRO_5018328282" evidence="6">
    <location>
        <begin position="28"/>
        <end position="514"/>
    </location>
</feature>
<dbReference type="Pfam" id="PF00746">
    <property type="entry name" value="Gram_pos_anchor"/>
    <property type="match status" value="1"/>
</dbReference>
<dbReference type="InterPro" id="IPR013783">
    <property type="entry name" value="Ig-like_fold"/>
</dbReference>
<dbReference type="Gene3D" id="2.60.40.740">
    <property type="match status" value="1"/>
</dbReference>
<protein>
    <submittedName>
        <fullName evidence="8">Fimbrial protein</fullName>
    </submittedName>
</protein>
<dbReference type="AlphaFoldDB" id="A0A3G9J1X1"/>
<proteinExistence type="predicted"/>
<dbReference type="PROSITE" id="PS50847">
    <property type="entry name" value="GRAM_POS_ANCHORING"/>
    <property type="match status" value="1"/>
</dbReference>
<dbReference type="InterPro" id="IPR019931">
    <property type="entry name" value="LPXTG_anchor"/>
</dbReference>
<feature type="transmembrane region" description="Helical" evidence="5">
    <location>
        <begin position="491"/>
        <end position="509"/>
    </location>
</feature>
<evidence type="ECO:0000313" key="9">
    <source>
        <dbReference type="Proteomes" id="UP000268059"/>
    </source>
</evidence>
<organism evidence="8 9">
    <name type="scientific">Intestinibaculum porci</name>
    <dbReference type="NCBI Taxonomy" id="2487118"/>
    <lineage>
        <taxon>Bacteria</taxon>
        <taxon>Bacillati</taxon>
        <taxon>Bacillota</taxon>
        <taxon>Erysipelotrichia</taxon>
        <taxon>Erysipelotrichales</taxon>
        <taxon>Erysipelotrichaceae</taxon>
        <taxon>Intestinibaculum</taxon>
    </lineage>
</organism>
<feature type="domain" description="Gram-positive cocci surface proteins LPxTG" evidence="7">
    <location>
        <begin position="482"/>
        <end position="514"/>
    </location>
</feature>
<evidence type="ECO:0000259" key="7">
    <source>
        <dbReference type="PROSITE" id="PS50847"/>
    </source>
</evidence>
<keyword evidence="5" id="KW-1133">Transmembrane helix</keyword>
<evidence type="ECO:0000256" key="5">
    <source>
        <dbReference type="SAM" id="Phobius"/>
    </source>
</evidence>
<accession>A0A3G9J1X1</accession>
<evidence type="ECO:0000256" key="6">
    <source>
        <dbReference type="SAM" id="SignalP"/>
    </source>
</evidence>
<dbReference type="OrthoDB" id="2199792at2"/>
<evidence type="ECO:0000313" key="8">
    <source>
        <dbReference type="EMBL" id="BBH25180.1"/>
    </source>
</evidence>
<dbReference type="Gene3D" id="2.60.40.10">
    <property type="entry name" value="Immunoglobulins"/>
    <property type="match status" value="1"/>
</dbReference>
<keyword evidence="9" id="KW-1185">Reference proteome</keyword>
<feature type="signal peptide" evidence="6">
    <location>
        <begin position="1"/>
        <end position="27"/>
    </location>
</feature>
<keyword evidence="1" id="KW-0134">Cell wall</keyword>
<dbReference type="InterPro" id="IPR026466">
    <property type="entry name" value="Fim_isopep_form_D2_dom"/>
</dbReference>
<evidence type="ECO:0000256" key="2">
    <source>
        <dbReference type="ARBA" id="ARBA00022525"/>
    </source>
</evidence>
<sequence>MKLKKRLLFVVMSMLLMLANSLTFVQAVGNGRSIKIENPVKGHIYEAYQIFSGDKEDTGDNLSDTLKNVQWGSGVNDVLKEKYNAVEFANLMNKNTDDIDRFITEISRNLTDIHIDSEYNSVNSNYIISKLPTGFYLIVDKKDDNGDDVLGDVFSKNLVEVVSCCAVDIKLKGNAPTVLKKVKENIKKVERDEKLDDGYNDVADYCIGEKVPFELIGTLPSNLSDYKKYKYYFHDELSDAFDYDENSISIQIDNKNINDNARITYNNHKLTVGFDNLKTIDGVKSDSVIKIKYTATLNSNAHIGQLGNENTAKLEYSNNPNADHDESTGYTPNDTVIVYTYELDGQKIDALTNVHLSGAKFKLYRMNGLEREYANLDREKVIGWGKNGDEFESNEDGKFVVSGLDDGKYFLEETQAPTGYKVLNEPVKFIITAKTNNTQNWNEDPITGLESISITIGDNKKSGNVSKGIIKVEVGNISSVMLPSTGSKGTILSLTFGALLIVIGILYKIKKENE</sequence>
<name>A0A3G9J1X1_9FIRM</name>
<keyword evidence="3 6" id="KW-0732">Signal</keyword>
<dbReference type="KEGG" id="ebm:SG0102_01140"/>
<keyword evidence="5" id="KW-0472">Membrane</keyword>
<reference evidence="8 9" key="1">
    <citation type="submission" date="2018-11" db="EMBL/GenBank/DDBJ databases">
        <title>Novel Erysipelotrichaceae bacterium isolated from small intestine of a swine.</title>
        <authorList>
            <person name="Kim J.S."/>
            <person name="Choe H."/>
            <person name="Lee Y.R."/>
            <person name="Kim K.M."/>
            <person name="Park D.S."/>
        </authorList>
    </citation>
    <scope>NUCLEOTIDE SEQUENCE [LARGE SCALE GENOMIC DNA]</scope>
    <source>
        <strain evidence="8 9">SG0102</strain>
    </source>
</reference>
<evidence type="ECO:0000256" key="3">
    <source>
        <dbReference type="ARBA" id="ARBA00022729"/>
    </source>
</evidence>
<gene>
    <name evidence="8" type="ORF">SG0102_01140</name>
</gene>
<dbReference type="NCBIfam" id="TIGR04226">
    <property type="entry name" value="RrgB_K2N_iso_D2"/>
    <property type="match status" value="1"/>
</dbReference>
<dbReference type="RefSeq" id="WP_125118150.1">
    <property type="nucleotide sequence ID" value="NZ_AP019309.1"/>
</dbReference>
<evidence type="ECO:0000256" key="4">
    <source>
        <dbReference type="ARBA" id="ARBA00023088"/>
    </source>
</evidence>
<dbReference type="InParanoid" id="A0A3G9J1X1"/>
<keyword evidence="2" id="KW-0964">Secreted</keyword>
<keyword evidence="4" id="KW-0572">Peptidoglycan-anchor</keyword>
<dbReference type="Proteomes" id="UP000268059">
    <property type="component" value="Chromosome"/>
</dbReference>
<keyword evidence="5" id="KW-0812">Transmembrane</keyword>
<evidence type="ECO:0000256" key="1">
    <source>
        <dbReference type="ARBA" id="ARBA00022512"/>
    </source>
</evidence>